<keyword evidence="7 8" id="KW-0472">Membrane</keyword>
<dbReference type="InterPro" id="IPR050448">
    <property type="entry name" value="OpgB/LTA_synthase_biosynth"/>
</dbReference>
<dbReference type="GO" id="GO:0046872">
    <property type="term" value="F:metal ion binding"/>
    <property type="evidence" value="ECO:0007669"/>
    <property type="project" value="UniProtKB-KW"/>
</dbReference>
<dbReference type="CDD" id="cd16015">
    <property type="entry name" value="LTA_synthase"/>
    <property type="match status" value="1"/>
</dbReference>
<feature type="transmembrane region" description="Helical" evidence="12">
    <location>
        <begin position="123"/>
        <end position="139"/>
    </location>
</feature>
<keyword evidence="6 12" id="KW-1133">Transmembrane helix</keyword>
<dbReference type="InterPro" id="IPR017850">
    <property type="entry name" value="Alkaline_phosphatase_core_sf"/>
</dbReference>
<proteinExistence type="inferred from homology"/>
<feature type="domain" description="Sulfatase N-terminal" evidence="13">
    <location>
        <begin position="250"/>
        <end position="539"/>
    </location>
</feature>
<dbReference type="Gene3D" id="3.30.1120.170">
    <property type="match status" value="1"/>
</dbReference>
<keyword evidence="15" id="KW-1185">Reference proteome</keyword>
<name>A0A2N5N6R8_9BACL</name>
<dbReference type="EMBL" id="NFEZ01000004">
    <property type="protein sequence ID" value="PLT46046.1"/>
    <property type="molecule type" value="Genomic_DNA"/>
</dbReference>
<evidence type="ECO:0000256" key="10">
    <source>
        <dbReference type="PIRSR" id="PIRSR005091-2"/>
    </source>
</evidence>
<organism evidence="14 15">
    <name type="scientific">Paenibacillus pasadenensis</name>
    <dbReference type="NCBI Taxonomy" id="217090"/>
    <lineage>
        <taxon>Bacteria</taxon>
        <taxon>Bacillati</taxon>
        <taxon>Bacillota</taxon>
        <taxon>Bacilli</taxon>
        <taxon>Bacillales</taxon>
        <taxon>Paenibacillaceae</taxon>
        <taxon>Paenibacillus</taxon>
    </lineage>
</organism>
<keyword evidence="5 12" id="KW-0812">Transmembrane</keyword>
<evidence type="ECO:0000256" key="9">
    <source>
        <dbReference type="PIRSR" id="PIRSR005091-1"/>
    </source>
</evidence>
<feature type="transmembrane region" description="Helical" evidence="12">
    <location>
        <begin position="151"/>
        <end position="172"/>
    </location>
</feature>
<gene>
    <name evidence="14" type="ORF">B8V81_4477</name>
</gene>
<evidence type="ECO:0000256" key="6">
    <source>
        <dbReference type="ARBA" id="ARBA00022989"/>
    </source>
</evidence>
<feature type="binding site" evidence="11">
    <location>
        <position position="475"/>
    </location>
    <ligand>
        <name>Mn(2+)</name>
        <dbReference type="ChEBI" id="CHEBI:29035"/>
    </ligand>
</feature>
<evidence type="ECO:0000256" key="1">
    <source>
        <dbReference type="ARBA" id="ARBA00004651"/>
    </source>
</evidence>
<dbReference type="InterPro" id="IPR012160">
    <property type="entry name" value="LtaS-like"/>
</dbReference>
<feature type="active site" evidence="9">
    <location>
        <position position="299"/>
    </location>
</feature>
<evidence type="ECO:0000313" key="15">
    <source>
        <dbReference type="Proteomes" id="UP000234789"/>
    </source>
</evidence>
<protein>
    <submittedName>
        <fullName evidence="14">Lipoteichoic acid primase LtaP</fullName>
    </submittedName>
</protein>
<feature type="binding site" evidence="10">
    <location>
        <position position="415"/>
    </location>
    <ligand>
        <name>substrate</name>
    </ligand>
</feature>
<feature type="binding site" evidence="11">
    <location>
        <position position="476"/>
    </location>
    <ligand>
        <name>Mn(2+)</name>
        <dbReference type="ChEBI" id="CHEBI:29035"/>
    </ligand>
</feature>
<evidence type="ECO:0000313" key="14">
    <source>
        <dbReference type="EMBL" id="PLT46046.1"/>
    </source>
</evidence>
<comment type="similarity">
    <text evidence="3 8">Belongs to the LTA synthase family.</text>
</comment>
<accession>A0A2N5N6R8</accession>
<dbReference type="Pfam" id="PF00884">
    <property type="entry name" value="Sulfatase"/>
    <property type="match status" value="1"/>
</dbReference>
<feature type="transmembrane region" description="Helical" evidence="12">
    <location>
        <begin position="42"/>
        <end position="58"/>
    </location>
</feature>
<dbReference type="Gene3D" id="3.40.720.10">
    <property type="entry name" value="Alkaline Phosphatase, subunit A"/>
    <property type="match status" value="1"/>
</dbReference>
<keyword evidence="10" id="KW-0464">Manganese</keyword>
<sequence>MKRPLSFGQRQEGRSLFGGLYLLLLLKLQWMRMELFGGIEPLALAADALSLLALLGLLELATPRRGKGPAYWAFNLVFSGLLFAVTLYFKNFGTVATYTALGNLGQVLGVRESVEGTIRPLDYVYFADLAVIAAVWALRRRRGSAPRGRRSLFKPLAAALCLAGAAGSLWFVREAEATKSELAQAESVGLFNYQIVSALKSYEEEKEIASGNIAETIEAAKALQASYPYGGAGGNGGATPQAFGAMRDMNLIVVQLEALQNFPIRLKLGEQEVTPVLNRLADEGWYAPHFFQQIGQGNTSDAEFIANTSIYPTGTIAMSTGYGNRKLPSLPRLLQERGYRAYTFHINNVGFWDRNKLYPALGFDKYYDKPYFHNDHFNSFGASDEELYRTAVDELAKTAAQGGKFYAHLITTSNHSPFRIPEDKQTLTLPDGLRGTVVGDYLQSVHYTDWAVGRLIDGLKEKGLWDRTALVLYGDHFGLQPQDADPELIRKQLGIDYDKRVSRLNIPLVIRYPGQQPRTIERTGGQMDLLPTIANLLGIRPEDGGVLPFGRDLLNTERNVIGMRYYLPTGSFLNDDILFVPGKGFEDGEAIRLDTLQPVADFSAYRDDYEYMLKLMALSDQYVKLLPKR</sequence>
<evidence type="ECO:0000259" key="13">
    <source>
        <dbReference type="Pfam" id="PF00884"/>
    </source>
</evidence>
<evidence type="ECO:0000256" key="4">
    <source>
        <dbReference type="ARBA" id="ARBA00022475"/>
    </source>
</evidence>
<evidence type="ECO:0000256" key="12">
    <source>
        <dbReference type="SAM" id="Phobius"/>
    </source>
</evidence>
<comment type="caution">
    <text evidence="14">The sequence shown here is derived from an EMBL/GenBank/DDBJ whole genome shotgun (WGS) entry which is preliminary data.</text>
</comment>
<feature type="binding site" evidence="11">
    <location>
        <position position="257"/>
    </location>
    <ligand>
        <name>Mn(2+)</name>
        <dbReference type="ChEBI" id="CHEBI:29035"/>
    </ligand>
</feature>
<comment type="pathway">
    <text evidence="2">Cell wall biogenesis; lipoteichoic acid biosynthesis.</text>
</comment>
<keyword evidence="4 8" id="KW-1003">Cell membrane</keyword>
<dbReference type="AlphaFoldDB" id="A0A2N5N6R8"/>
<dbReference type="PANTHER" id="PTHR47371">
    <property type="entry name" value="LIPOTEICHOIC ACID SYNTHASE"/>
    <property type="match status" value="1"/>
</dbReference>
<dbReference type="InterPro" id="IPR000917">
    <property type="entry name" value="Sulfatase_N"/>
</dbReference>
<evidence type="ECO:0000256" key="2">
    <source>
        <dbReference type="ARBA" id="ARBA00004936"/>
    </source>
</evidence>
<dbReference type="Proteomes" id="UP000234789">
    <property type="component" value="Unassembled WGS sequence"/>
</dbReference>
<evidence type="ECO:0000256" key="5">
    <source>
        <dbReference type="ARBA" id="ARBA00022692"/>
    </source>
</evidence>
<reference evidence="14 15" key="1">
    <citation type="submission" date="2017-05" db="EMBL/GenBank/DDBJ databases">
        <title>Functional genome analysis of Paenibacillus pasadenensis strain R16: insights on endophytic life style and antifungal activity.</title>
        <authorList>
            <person name="Passera A."/>
            <person name="Marcolungo L."/>
            <person name="Casati P."/>
            <person name="Brasca M."/>
            <person name="Quaglino F."/>
            <person name="Delledonne M."/>
        </authorList>
    </citation>
    <scope>NUCLEOTIDE SEQUENCE [LARGE SCALE GENOMIC DNA]</scope>
    <source>
        <strain evidence="14 15">R16</strain>
    </source>
</reference>
<feature type="transmembrane region" description="Helical" evidence="12">
    <location>
        <begin position="70"/>
        <end position="89"/>
    </location>
</feature>
<dbReference type="RefSeq" id="WP_101809171.1">
    <property type="nucleotide sequence ID" value="NZ_NFEZ01000004.1"/>
</dbReference>
<keyword evidence="10" id="KW-0479">Metal-binding</keyword>
<dbReference type="GO" id="GO:0005886">
    <property type="term" value="C:plasma membrane"/>
    <property type="evidence" value="ECO:0007669"/>
    <property type="project" value="UniProtKB-SubCell"/>
</dbReference>
<comment type="subcellular location">
    <subcellularLocation>
        <location evidence="1">Cell membrane</location>
        <topology evidence="1">Multi-pass membrane protein</topology>
    </subcellularLocation>
</comment>
<dbReference type="PIRSF" id="PIRSF005091">
    <property type="entry name" value="Mmb_sulf_HI1246"/>
    <property type="match status" value="1"/>
</dbReference>
<evidence type="ECO:0000256" key="11">
    <source>
        <dbReference type="PIRSR" id="PIRSR005091-3"/>
    </source>
</evidence>
<evidence type="ECO:0000256" key="8">
    <source>
        <dbReference type="PIRNR" id="PIRNR005091"/>
    </source>
</evidence>
<evidence type="ECO:0000256" key="3">
    <source>
        <dbReference type="ARBA" id="ARBA00009983"/>
    </source>
</evidence>
<dbReference type="SUPFAM" id="SSF53649">
    <property type="entry name" value="Alkaline phosphatase-like"/>
    <property type="match status" value="1"/>
</dbReference>
<evidence type="ECO:0000256" key="7">
    <source>
        <dbReference type="ARBA" id="ARBA00023136"/>
    </source>
</evidence>
<feature type="binding site" evidence="11">
    <location>
        <position position="299"/>
    </location>
    <ligand>
        <name>Mn(2+)</name>
        <dbReference type="ChEBI" id="CHEBI:29035"/>
    </ligand>
</feature>
<feature type="transmembrane region" description="Helical" evidence="12">
    <location>
        <begin position="12"/>
        <end position="30"/>
    </location>
</feature>
<dbReference type="PANTHER" id="PTHR47371:SF3">
    <property type="entry name" value="PHOSPHOGLYCEROL TRANSFERASE I"/>
    <property type="match status" value="1"/>
</dbReference>